<sequence>MNFLNTTSTEKGFSYLGYSVTSALGSSDSLYISGAPRYNLTGGVFVFVRSSHKLIQTLPGEQVGSYFGAELCTLDTDRNLKTDYLLVGAPFFHHKGEEGKVYVYKLDNGVFHKKAWELQGIDGHLFARFGSTIASIGDIDGNGYNDVVVGAPLEGQDSSMGNFGSIYIFNSFDGGIRRHFSQRISAADFRQKLMFFGQAVSRMSDQYIAVGSEGAVTVLNVIPVIELTPAIDFTPAIVSLAVQYGKSKKKFLLKLCFSVKRGDIKQGHLPILYQIDLDVGQEKKRLSFGDSDSMQQTWNLTSEAHCPSAIDTTFMDCDDCFSPIKVRLSFSLPHNSLDLPVRVLDGHNPTVYTAQLPLEVDCADRKVCVPHIVPNLMLSKNMIVLGASDSFNLNIALANKGENSYHTSLLLTYPSILQFNKVSKHTGSVACINKVEGITPQIKCNISHPVLKNGVEANFTIFWQLEKEETETQDAQISSLITCENNNTQVLHNETFNFGIKKALKLHLTGKVDPPVLSFPEDKEAKEALQFTFEIMGENKYNGTIKVNVTLSTRDLDVTIKYTAKKGNCSHSVRNTEIYEILCQVRELQETIKVDAEVFVTSTRDKPEIKAEASLNYDTQLYELVDQRAYEALCQEVPIRKLKVVKSISAIIGGSAGGFILLAIIIIILIKCGFFRRRYQENRKSQSDVQRLSSTGN</sequence>
<dbReference type="InterPro" id="IPR000413">
    <property type="entry name" value="Integrin_alpha"/>
</dbReference>
<keyword evidence="10 13" id="KW-0675">Receptor</keyword>
<dbReference type="Gene3D" id="2.60.40.1460">
    <property type="entry name" value="Integrin domains. Chain A, domain 2"/>
    <property type="match status" value="1"/>
</dbReference>
<dbReference type="SUPFAM" id="SSF69179">
    <property type="entry name" value="Integrin domains"/>
    <property type="match status" value="2"/>
</dbReference>
<dbReference type="GeneTree" id="ENSGT00940000161532"/>
<reference evidence="16" key="3">
    <citation type="submission" date="2025-09" db="UniProtKB">
        <authorList>
            <consortium name="Ensembl"/>
        </authorList>
    </citation>
    <scope>IDENTIFICATION</scope>
</reference>
<dbReference type="PANTHER" id="PTHR23220:SF79">
    <property type="entry name" value="INTEGRIN ALPHA-E"/>
    <property type="match status" value="1"/>
</dbReference>
<evidence type="ECO:0000256" key="12">
    <source>
        <dbReference type="PROSITE-ProRule" id="PRU00803"/>
    </source>
</evidence>
<evidence type="ECO:0000256" key="1">
    <source>
        <dbReference type="ARBA" id="ARBA00004479"/>
    </source>
</evidence>
<evidence type="ECO:0000256" key="2">
    <source>
        <dbReference type="ARBA" id="ARBA00008054"/>
    </source>
</evidence>
<evidence type="ECO:0000256" key="4">
    <source>
        <dbReference type="ARBA" id="ARBA00022729"/>
    </source>
</evidence>
<evidence type="ECO:0000256" key="10">
    <source>
        <dbReference type="ARBA" id="ARBA00023170"/>
    </source>
</evidence>
<evidence type="ECO:0000256" key="5">
    <source>
        <dbReference type="ARBA" id="ARBA00022737"/>
    </source>
</evidence>
<comment type="similarity">
    <text evidence="2 13">Belongs to the integrin alpha chain family.</text>
</comment>
<dbReference type="OrthoDB" id="5317514at2759"/>
<proteinExistence type="inferred from homology"/>
<comment type="subcellular location">
    <subcellularLocation>
        <location evidence="1 13">Membrane</location>
        <topology evidence="1 13">Single-pass type I membrane protein</topology>
    </subcellularLocation>
</comment>
<reference evidence="16 17" key="1">
    <citation type="submission" date="2019-04" db="EMBL/GenBank/DDBJ databases">
        <authorList>
            <consortium name="Wellcome Sanger Institute Data Sharing"/>
        </authorList>
    </citation>
    <scope>NUCLEOTIDE SEQUENCE [LARGE SCALE GENOMIC DNA]</scope>
</reference>
<evidence type="ECO:0000313" key="16">
    <source>
        <dbReference type="Ensembl" id="ENSSFOP00015008119.2"/>
    </source>
</evidence>
<feature type="repeat" description="FG-GAP" evidence="12">
    <location>
        <begin position="53"/>
        <end position="113"/>
    </location>
</feature>
<gene>
    <name evidence="16" type="primary">LOC108938339</name>
</gene>
<evidence type="ECO:0000259" key="15">
    <source>
        <dbReference type="Pfam" id="PF20805"/>
    </source>
</evidence>
<evidence type="ECO:0000259" key="14">
    <source>
        <dbReference type="Pfam" id="PF08441"/>
    </source>
</evidence>
<dbReference type="GO" id="GO:0009897">
    <property type="term" value="C:external side of plasma membrane"/>
    <property type="evidence" value="ECO:0007669"/>
    <property type="project" value="TreeGrafter"/>
</dbReference>
<feature type="domain" description="Integrin alpha first immunoglubulin-like" evidence="14">
    <location>
        <begin position="223"/>
        <end position="356"/>
    </location>
</feature>
<dbReference type="SMART" id="SM00191">
    <property type="entry name" value="Int_alpha"/>
    <property type="match status" value="3"/>
</dbReference>
<feature type="domain" description="Integrin alpha second immunoglobulin-like" evidence="15">
    <location>
        <begin position="362"/>
        <end position="494"/>
    </location>
</feature>
<dbReference type="PANTHER" id="PTHR23220">
    <property type="entry name" value="INTEGRIN ALPHA"/>
    <property type="match status" value="1"/>
</dbReference>
<evidence type="ECO:0008006" key="18">
    <source>
        <dbReference type="Google" id="ProtNLM"/>
    </source>
</evidence>
<dbReference type="Pfam" id="PF20805">
    <property type="entry name" value="Integrin_A_Ig_2"/>
    <property type="match status" value="1"/>
</dbReference>
<dbReference type="PRINTS" id="PR01185">
    <property type="entry name" value="INTEGRINA"/>
</dbReference>
<evidence type="ECO:0000256" key="7">
    <source>
        <dbReference type="ARBA" id="ARBA00022989"/>
    </source>
</evidence>
<evidence type="ECO:0000256" key="13">
    <source>
        <dbReference type="RuleBase" id="RU003762"/>
    </source>
</evidence>
<dbReference type="InterPro" id="IPR013517">
    <property type="entry name" value="FG-GAP"/>
</dbReference>
<dbReference type="Gene3D" id="2.60.40.1510">
    <property type="entry name" value="ntegrin, alpha v. Chain A, domain 3"/>
    <property type="match status" value="1"/>
</dbReference>
<dbReference type="InterPro" id="IPR028994">
    <property type="entry name" value="Integrin_alpha_N"/>
</dbReference>
<keyword evidence="9 13" id="KW-0472">Membrane</keyword>
<keyword evidence="5" id="KW-0677">Repeat</keyword>
<evidence type="ECO:0000256" key="11">
    <source>
        <dbReference type="ARBA" id="ARBA00023180"/>
    </source>
</evidence>
<dbReference type="Pfam" id="PF08441">
    <property type="entry name" value="Integrin_A_Ig_1"/>
    <property type="match status" value="1"/>
</dbReference>
<dbReference type="InterPro" id="IPR048285">
    <property type="entry name" value="Integrin_alpha_Ig-like_2"/>
</dbReference>
<dbReference type="GO" id="GO:0005178">
    <property type="term" value="F:integrin binding"/>
    <property type="evidence" value="ECO:0007669"/>
    <property type="project" value="TreeGrafter"/>
</dbReference>
<dbReference type="GO" id="GO:0007229">
    <property type="term" value="P:integrin-mediated signaling pathway"/>
    <property type="evidence" value="ECO:0007669"/>
    <property type="project" value="UniProtKB-KW"/>
</dbReference>
<feature type="repeat" description="FG-GAP" evidence="12">
    <location>
        <begin position="115"/>
        <end position="178"/>
    </location>
</feature>
<dbReference type="GO" id="GO:0033627">
    <property type="term" value="P:cell adhesion mediated by integrin"/>
    <property type="evidence" value="ECO:0007669"/>
    <property type="project" value="TreeGrafter"/>
</dbReference>
<keyword evidence="17" id="KW-1185">Reference proteome</keyword>
<dbReference type="Proteomes" id="UP000694397">
    <property type="component" value="Chromosome 10"/>
</dbReference>
<dbReference type="GO" id="GO:0007160">
    <property type="term" value="P:cell-matrix adhesion"/>
    <property type="evidence" value="ECO:0007669"/>
    <property type="project" value="TreeGrafter"/>
</dbReference>
<keyword evidence="4" id="KW-0732">Signal</keyword>
<dbReference type="Gene3D" id="1.20.5.930">
    <property type="entry name" value="Bicelle-embedded integrin alpha(iib) transmembrane segment"/>
    <property type="match status" value="1"/>
</dbReference>
<keyword evidence="7 13" id="KW-1133">Transmembrane helix</keyword>
<accession>A0A8C9R2Q3</accession>
<dbReference type="Ensembl" id="ENSSFOT00015008236.2">
    <property type="protein sequence ID" value="ENSSFOP00015008119.2"/>
    <property type="gene ID" value="ENSSFOG00015005323.2"/>
</dbReference>
<dbReference type="InterPro" id="IPR013519">
    <property type="entry name" value="Int_alpha_beta-p"/>
</dbReference>
<evidence type="ECO:0000256" key="3">
    <source>
        <dbReference type="ARBA" id="ARBA00022692"/>
    </source>
</evidence>
<dbReference type="InterPro" id="IPR013649">
    <property type="entry name" value="Integrin_alpha_Ig-like_1"/>
</dbReference>
<organism evidence="16 17">
    <name type="scientific">Scleropages formosus</name>
    <name type="common">Asian bonytongue</name>
    <name type="synonym">Osteoglossum formosum</name>
    <dbReference type="NCBI Taxonomy" id="113540"/>
    <lineage>
        <taxon>Eukaryota</taxon>
        <taxon>Metazoa</taxon>
        <taxon>Chordata</taxon>
        <taxon>Craniata</taxon>
        <taxon>Vertebrata</taxon>
        <taxon>Euteleostomi</taxon>
        <taxon>Actinopterygii</taxon>
        <taxon>Neopterygii</taxon>
        <taxon>Teleostei</taxon>
        <taxon>Osteoglossocephala</taxon>
        <taxon>Osteoglossomorpha</taxon>
        <taxon>Osteoglossiformes</taxon>
        <taxon>Osteoglossidae</taxon>
        <taxon>Scleropages</taxon>
    </lineage>
</organism>
<dbReference type="GO" id="GO:0098609">
    <property type="term" value="P:cell-cell adhesion"/>
    <property type="evidence" value="ECO:0007669"/>
    <property type="project" value="TreeGrafter"/>
</dbReference>
<dbReference type="InterPro" id="IPR032695">
    <property type="entry name" value="Integrin_dom_sf"/>
</dbReference>
<keyword evidence="11" id="KW-0325">Glycoprotein</keyword>
<evidence type="ECO:0000256" key="8">
    <source>
        <dbReference type="ARBA" id="ARBA00023037"/>
    </source>
</evidence>
<protein>
    <recommendedName>
        <fullName evidence="18">Integrin alpha-2 domain-containing protein</fullName>
    </recommendedName>
</protein>
<dbReference type="GO" id="GO:0008305">
    <property type="term" value="C:integrin complex"/>
    <property type="evidence" value="ECO:0007669"/>
    <property type="project" value="InterPro"/>
</dbReference>
<dbReference type="SUPFAM" id="SSF69318">
    <property type="entry name" value="Integrin alpha N-terminal domain"/>
    <property type="match status" value="1"/>
</dbReference>
<keyword evidence="8 13" id="KW-0401">Integrin</keyword>
<reference evidence="16" key="2">
    <citation type="submission" date="2025-08" db="UniProtKB">
        <authorList>
            <consortium name="Ensembl"/>
        </authorList>
    </citation>
    <scope>IDENTIFICATION</scope>
</reference>
<evidence type="ECO:0000256" key="6">
    <source>
        <dbReference type="ARBA" id="ARBA00022889"/>
    </source>
</evidence>
<name>A0A8C9R2Q3_SCLFO</name>
<keyword evidence="3 13" id="KW-0812">Transmembrane</keyword>
<evidence type="ECO:0000313" key="17">
    <source>
        <dbReference type="Proteomes" id="UP000694397"/>
    </source>
</evidence>
<feature type="transmembrane region" description="Helical" evidence="13">
    <location>
        <begin position="648"/>
        <end position="670"/>
    </location>
</feature>
<evidence type="ECO:0000256" key="9">
    <source>
        <dbReference type="ARBA" id="ARBA00023136"/>
    </source>
</evidence>
<dbReference type="PROSITE" id="PS51470">
    <property type="entry name" value="FG_GAP"/>
    <property type="match status" value="2"/>
</dbReference>
<dbReference type="AlphaFoldDB" id="A0A8C9R2Q3"/>
<dbReference type="Gene3D" id="2.130.10.130">
    <property type="entry name" value="Integrin alpha, N-terminal"/>
    <property type="match status" value="1"/>
</dbReference>
<keyword evidence="6 13" id="KW-0130">Cell adhesion</keyword>
<dbReference type="Pfam" id="PF01839">
    <property type="entry name" value="FG-GAP"/>
    <property type="match status" value="1"/>
</dbReference>